<dbReference type="GO" id="GO:0004177">
    <property type="term" value="F:aminopeptidase activity"/>
    <property type="evidence" value="ECO:0007669"/>
    <property type="project" value="UniProtKB-KW"/>
</dbReference>
<comment type="similarity">
    <text evidence="3">Belongs to the peptidase M18 family.</text>
</comment>
<comment type="cofactor">
    <cofactor evidence="2">
        <name>Zn(2+)</name>
        <dbReference type="ChEBI" id="CHEBI:29105"/>
    </cofactor>
</comment>
<dbReference type="GO" id="GO:0008270">
    <property type="term" value="F:zinc ion binding"/>
    <property type="evidence" value="ECO:0007669"/>
    <property type="project" value="InterPro"/>
</dbReference>
<evidence type="ECO:0000313" key="12">
    <source>
        <dbReference type="EMBL" id="PRW33821.1"/>
    </source>
</evidence>
<evidence type="ECO:0000256" key="7">
    <source>
        <dbReference type="ARBA" id="ARBA00022723"/>
    </source>
</evidence>
<dbReference type="SUPFAM" id="SSF53187">
    <property type="entry name" value="Zn-dependent exopeptidases"/>
    <property type="match status" value="1"/>
</dbReference>
<evidence type="ECO:0000256" key="1">
    <source>
        <dbReference type="ARBA" id="ARBA00001335"/>
    </source>
</evidence>
<keyword evidence="10" id="KW-0482">Metalloprotease</keyword>
<dbReference type="InterPro" id="IPR036891">
    <property type="entry name" value="Signal_recog_part_SRP54_M_sf"/>
</dbReference>
<evidence type="ECO:0000256" key="10">
    <source>
        <dbReference type="ARBA" id="ARBA00023049"/>
    </source>
</evidence>
<evidence type="ECO:0000256" key="9">
    <source>
        <dbReference type="ARBA" id="ARBA00022833"/>
    </source>
</evidence>
<dbReference type="NCBIfam" id="NF002759">
    <property type="entry name" value="PRK02813.1"/>
    <property type="match status" value="1"/>
</dbReference>
<feature type="domain" description="Signal recognition particle SRP54 subunit M-domain" evidence="11">
    <location>
        <begin position="77"/>
        <end position="167"/>
    </location>
</feature>
<keyword evidence="9" id="KW-0862">Zinc</keyword>
<protein>
    <recommendedName>
        <fullName evidence="4">aspartyl aminopeptidase</fullName>
        <ecNumber evidence="4">3.4.11.21</ecNumber>
    </recommendedName>
</protein>
<dbReference type="AlphaFoldDB" id="A0A2P6THQ0"/>
<evidence type="ECO:0000256" key="8">
    <source>
        <dbReference type="ARBA" id="ARBA00022801"/>
    </source>
</evidence>
<dbReference type="Gene3D" id="2.30.250.10">
    <property type="entry name" value="Aminopeptidase i, Domain 2"/>
    <property type="match status" value="1"/>
</dbReference>
<keyword evidence="13" id="KW-1185">Reference proteome</keyword>
<evidence type="ECO:0000256" key="4">
    <source>
        <dbReference type="ARBA" id="ARBA00011965"/>
    </source>
</evidence>
<dbReference type="Pfam" id="PF02127">
    <property type="entry name" value="Peptidase_M18"/>
    <property type="match status" value="1"/>
</dbReference>
<evidence type="ECO:0000256" key="2">
    <source>
        <dbReference type="ARBA" id="ARBA00001947"/>
    </source>
</evidence>
<dbReference type="GO" id="GO:0008237">
    <property type="term" value="F:metallopeptidase activity"/>
    <property type="evidence" value="ECO:0007669"/>
    <property type="project" value="UniProtKB-KW"/>
</dbReference>
<keyword evidence="6" id="KW-0645">Protease</keyword>
<dbReference type="SUPFAM" id="SSF101821">
    <property type="entry name" value="Aminopeptidase/glucanase lid domain"/>
    <property type="match status" value="1"/>
</dbReference>
<dbReference type="InterPro" id="IPR004125">
    <property type="entry name" value="Signal_recog_particle_SRP54_M"/>
</dbReference>
<sequence length="774" mass="81333">MLALRQQARGLACLAQLLQPQLPLACTAAQQAGWAQQPAAALHSSAAAAAFGGGGGITGWLTNKMSGLMGADAIEDLTIDAFADHIKAARRLGGLTGFAHGTAAANDSAAQGSLRLFEHVIRAMTAEEKSNLQLFDAEARARVAQQAKCTTNQVDDCIARYLWTRQMTQMIAQRKKEGKPPITDMVELEKTLGTWRQYKTQHENADGTAAPAVPLDHVGPKGQPCGLAGQPVGKNTKCPLTKKAAASASSNANMSGAPSAADQAVASDLLDYLNASVTEFHAVEEARQRLLKAGFVQLSERQGWEGVAPGGRYFFTRNASTLVAFAVGAKYEPGNGFMMVGAHTDSPCFKLKPISRSVKSGYGMVNVEPYGGLLHHTWFDRDLTVAGRVLVKDGDRMAHKLVRVPKPILRIPMLAIHLQRDLSTAGFNPNKQTQCTPLLATSIKQMLEAGPAAAAPAAAAAAAGSEAAALAADGGAAAAPSAAGSAEGAAARHHPLLLRLLAKELGCAAEDIVDFELNVIDTQPGVIGGGEDEFIFSGRLDNLCMSWCSLQALIDTCGSAEALADETGVRAVALFDNEEVGSDSAQGAGSPVMRDCITRVTQLLAGGAEGAVQRAMRNSFLISADMAHALHPNYADKHDPDLAPRLGSGLVLKHNVNQRYATTSISATLFREVCRRAGVPTAEFAVRSDMACGSTIGPILASGLGVRTVDIGVPQLAMHSIREMCAVVDVAHGLKAFTAFFQTISELDRTVDPDTLPPPDIRGTLREAACGHVH</sequence>
<organism evidence="12 13">
    <name type="scientific">Chlorella sorokiniana</name>
    <name type="common">Freshwater green alga</name>
    <dbReference type="NCBI Taxonomy" id="3076"/>
    <lineage>
        <taxon>Eukaryota</taxon>
        <taxon>Viridiplantae</taxon>
        <taxon>Chlorophyta</taxon>
        <taxon>core chlorophytes</taxon>
        <taxon>Trebouxiophyceae</taxon>
        <taxon>Chlorellales</taxon>
        <taxon>Chlorellaceae</taxon>
        <taxon>Chlorella clade</taxon>
        <taxon>Chlorella</taxon>
    </lineage>
</organism>
<keyword evidence="8" id="KW-0378">Hydrolase</keyword>
<dbReference type="SUPFAM" id="SSF47446">
    <property type="entry name" value="Signal peptide-binding domain"/>
    <property type="match status" value="1"/>
</dbReference>
<proteinExistence type="inferred from homology"/>
<dbReference type="GO" id="GO:0006614">
    <property type="term" value="P:SRP-dependent cotranslational protein targeting to membrane"/>
    <property type="evidence" value="ECO:0007669"/>
    <property type="project" value="InterPro"/>
</dbReference>
<accession>A0A2P6THQ0</accession>
<evidence type="ECO:0000256" key="6">
    <source>
        <dbReference type="ARBA" id="ARBA00022670"/>
    </source>
</evidence>
<evidence type="ECO:0000313" key="13">
    <source>
        <dbReference type="Proteomes" id="UP000239899"/>
    </source>
</evidence>
<comment type="catalytic activity">
    <reaction evidence="1">
        <text>Release of an N-terminal aspartate or glutamate from a peptide, with a preference for aspartate.</text>
        <dbReference type="EC" id="3.4.11.21"/>
    </reaction>
</comment>
<dbReference type="InterPro" id="IPR023358">
    <property type="entry name" value="Peptidase_M18_dom2"/>
</dbReference>
<keyword evidence="7" id="KW-0479">Metal-binding</keyword>
<dbReference type="OrthoDB" id="9880441at2759"/>
<evidence type="ECO:0000256" key="5">
    <source>
        <dbReference type="ARBA" id="ARBA00022438"/>
    </source>
</evidence>
<comment type="caution">
    <text evidence="12">The sequence shown here is derived from an EMBL/GenBank/DDBJ whole genome shotgun (WGS) entry which is preliminary data.</text>
</comment>
<dbReference type="GO" id="GO:0008312">
    <property type="term" value="F:7S RNA binding"/>
    <property type="evidence" value="ECO:0007669"/>
    <property type="project" value="InterPro"/>
</dbReference>
<dbReference type="InterPro" id="IPR001948">
    <property type="entry name" value="Peptidase_M18"/>
</dbReference>
<dbReference type="STRING" id="3076.A0A2P6THQ0"/>
<reference evidence="12 13" key="1">
    <citation type="journal article" date="2018" name="Plant J.">
        <title>Genome sequences of Chlorella sorokiniana UTEX 1602 and Micractinium conductrix SAG 241.80: implications to maltose excretion by a green alga.</title>
        <authorList>
            <person name="Arriola M.B."/>
            <person name="Velmurugan N."/>
            <person name="Zhang Y."/>
            <person name="Plunkett M.H."/>
            <person name="Hondzo H."/>
            <person name="Barney B.M."/>
        </authorList>
    </citation>
    <scope>NUCLEOTIDE SEQUENCE [LARGE SCALE GENOMIC DNA]</scope>
    <source>
        <strain evidence="13">UTEX 1602</strain>
    </source>
</reference>
<dbReference type="GO" id="GO:0048500">
    <property type="term" value="C:signal recognition particle"/>
    <property type="evidence" value="ECO:0007669"/>
    <property type="project" value="InterPro"/>
</dbReference>
<dbReference type="CDD" id="cd05658">
    <property type="entry name" value="M18_DAP"/>
    <property type="match status" value="1"/>
</dbReference>
<gene>
    <name evidence="12" type="ORF">C2E21_7273</name>
</gene>
<dbReference type="EC" id="3.4.11.21" evidence="4"/>
<evidence type="ECO:0000256" key="3">
    <source>
        <dbReference type="ARBA" id="ARBA00008290"/>
    </source>
</evidence>
<keyword evidence="5 12" id="KW-0031">Aminopeptidase</keyword>
<dbReference type="FunFam" id="2.30.250.10:FF:000001">
    <property type="entry name" value="Aspartyl aminopeptidase 1"/>
    <property type="match status" value="1"/>
</dbReference>
<dbReference type="Gene3D" id="3.40.630.10">
    <property type="entry name" value="Zn peptidases"/>
    <property type="match status" value="1"/>
</dbReference>
<dbReference type="EMBL" id="LHPG02000015">
    <property type="protein sequence ID" value="PRW33821.1"/>
    <property type="molecule type" value="Genomic_DNA"/>
</dbReference>
<dbReference type="Pfam" id="PF02978">
    <property type="entry name" value="SRP_SPB"/>
    <property type="match status" value="1"/>
</dbReference>
<dbReference type="GO" id="GO:0006508">
    <property type="term" value="P:proteolysis"/>
    <property type="evidence" value="ECO:0007669"/>
    <property type="project" value="UniProtKB-KW"/>
</dbReference>
<dbReference type="PANTHER" id="PTHR28570">
    <property type="entry name" value="ASPARTYL AMINOPEPTIDASE"/>
    <property type="match status" value="1"/>
</dbReference>
<dbReference type="Gene3D" id="1.10.260.30">
    <property type="entry name" value="Signal recognition particle, SRP54 subunit, M-domain"/>
    <property type="match status" value="1"/>
</dbReference>
<dbReference type="Proteomes" id="UP000239899">
    <property type="component" value="Unassembled WGS sequence"/>
</dbReference>
<dbReference type="PANTHER" id="PTHR28570:SF3">
    <property type="entry name" value="ASPARTYL AMINOPEPTIDASE"/>
    <property type="match status" value="1"/>
</dbReference>
<evidence type="ECO:0000259" key="11">
    <source>
        <dbReference type="Pfam" id="PF02978"/>
    </source>
</evidence>
<dbReference type="PRINTS" id="PR00932">
    <property type="entry name" value="AMINO1PTASE"/>
</dbReference>
<name>A0A2P6THQ0_CHLSO</name>